<name>A0A8J3U779_9ACTN</name>
<organism evidence="2 3">
    <name type="scientific">Planotetraspora phitsanulokensis</name>
    <dbReference type="NCBI Taxonomy" id="575192"/>
    <lineage>
        <taxon>Bacteria</taxon>
        <taxon>Bacillati</taxon>
        <taxon>Actinomycetota</taxon>
        <taxon>Actinomycetes</taxon>
        <taxon>Streptosporangiales</taxon>
        <taxon>Streptosporangiaceae</taxon>
        <taxon>Planotetraspora</taxon>
    </lineage>
</organism>
<keyword evidence="3" id="KW-1185">Reference proteome</keyword>
<dbReference type="AlphaFoldDB" id="A0A8J3U779"/>
<evidence type="ECO:0000313" key="3">
    <source>
        <dbReference type="Proteomes" id="UP000622547"/>
    </source>
</evidence>
<evidence type="ECO:0000256" key="1">
    <source>
        <dbReference type="SAM" id="MobiDB-lite"/>
    </source>
</evidence>
<dbReference type="Gene3D" id="1.20.1290.10">
    <property type="entry name" value="AhpD-like"/>
    <property type="match status" value="1"/>
</dbReference>
<evidence type="ECO:0000313" key="2">
    <source>
        <dbReference type="EMBL" id="GII39386.1"/>
    </source>
</evidence>
<feature type="compositionally biased region" description="Polar residues" evidence="1">
    <location>
        <begin position="44"/>
        <end position="55"/>
    </location>
</feature>
<dbReference type="SUPFAM" id="SSF69118">
    <property type="entry name" value="AhpD-like"/>
    <property type="match status" value="1"/>
</dbReference>
<gene>
    <name evidence="2" type="ORF">Pph01_43890</name>
</gene>
<feature type="region of interest" description="Disordered" evidence="1">
    <location>
        <begin position="38"/>
        <end position="67"/>
    </location>
</feature>
<reference evidence="2 3" key="1">
    <citation type="submission" date="2021-01" db="EMBL/GenBank/DDBJ databases">
        <title>Whole genome shotgun sequence of Planotetraspora phitsanulokensis NBRC 104273.</title>
        <authorList>
            <person name="Komaki H."/>
            <person name="Tamura T."/>
        </authorList>
    </citation>
    <scope>NUCLEOTIDE SEQUENCE [LARGE SCALE GENOMIC DNA]</scope>
    <source>
        <strain evidence="2 3">NBRC 104273</strain>
    </source>
</reference>
<proteinExistence type="predicted"/>
<dbReference type="Proteomes" id="UP000622547">
    <property type="component" value="Unassembled WGS sequence"/>
</dbReference>
<accession>A0A8J3U779</accession>
<comment type="caution">
    <text evidence="2">The sequence shown here is derived from an EMBL/GenBank/DDBJ whole genome shotgun (WGS) entry which is preliminary data.</text>
</comment>
<dbReference type="InterPro" id="IPR029032">
    <property type="entry name" value="AhpD-like"/>
</dbReference>
<sequence>MDNWAEDGRRRDGSKARQSLYGLERFLRESALPRRTIHPVNCGSARSTGAPTVSRRTAVRPREEGETDQRLFTVAAWRDAPFHTDAQ</sequence>
<dbReference type="EMBL" id="BOOP01000020">
    <property type="protein sequence ID" value="GII39386.1"/>
    <property type="molecule type" value="Genomic_DNA"/>
</dbReference>
<protein>
    <submittedName>
        <fullName evidence="2">Uncharacterized protein</fullName>
    </submittedName>
</protein>